<dbReference type="eggNOG" id="ENOG502SJMS">
    <property type="taxonomic scope" value="Eukaryota"/>
</dbReference>
<evidence type="ECO:0000256" key="2">
    <source>
        <dbReference type="ARBA" id="ARBA00023239"/>
    </source>
</evidence>
<evidence type="ECO:0000256" key="3">
    <source>
        <dbReference type="SAM" id="MobiDB-lite"/>
    </source>
</evidence>
<dbReference type="Pfam" id="PF03328">
    <property type="entry name" value="HpcH_HpaI"/>
    <property type="match status" value="1"/>
</dbReference>
<evidence type="ECO:0000313" key="6">
    <source>
        <dbReference type="Proteomes" id="UP000005206"/>
    </source>
</evidence>
<dbReference type="OrthoDB" id="2326446at2759"/>
<keyword evidence="6" id="KW-1185">Reference proteome</keyword>
<keyword evidence="1" id="KW-0479">Metal-binding</keyword>
<name>C7Z8Y4_FUSV7</name>
<feature type="domain" description="HpcH/HpaI aldolase/citrate lyase" evidence="4">
    <location>
        <begin position="47"/>
        <end position="219"/>
    </location>
</feature>
<dbReference type="GeneID" id="9673677"/>
<evidence type="ECO:0000256" key="1">
    <source>
        <dbReference type="ARBA" id="ARBA00022723"/>
    </source>
</evidence>
<dbReference type="STRING" id="660122.C7Z8Y4"/>
<dbReference type="InterPro" id="IPR005000">
    <property type="entry name" value="Aldolase/citrate-lyase_domain"/>
</dbReference>
<dbReference type="KEGG" id="nhe:NECHADRAFT_81671"/>
<organism evidence="5 6">
    <name type="scientific">Fusarium vanettenii (strain ATCC MYA-4622 / CBS 123669 / FGSC 9596 / NRRL 45880 / 77-13-4)</name>
    <name type="common">Fusarium solani subsp. pisi</name>
    <dbReference type="NCBI Taxonomy" id="660122"/>
    <lineage>
        <taxon>Eukaryota</taxon>
        <taxon>Fungi</taxon>
        <taxon>Dikarya</taxon>
        <taxon>Ascomycota</taxon>
        <taxon>Pezizomycotina</taxon>
        <taxon>Sordariomycetes</taxon>
        <taxon>Hypocreomycetidae</taxon>
        <taxon>Hypocreales</taxon>
        <taxon>Nectriaceae</taxon>
        <taxon>Fusarium</taxon>
        <taxon>Fusarium solani species complex</taxon>
        <taxon>Fusarium vanettenii</taxon>
    </lineage>
</organism>
<dbReference type="GO" id="GO:0005737">
    <property type="term" value="C:cytoplasm"/>
    <property type="evidence" value="ECO:0007669"/>
    <property type="project" value="TreeGrafter"/>
</dbReference>
<proteinExistence type="predicted"/>
<feature type="region of interest" description="Disordered" evidence="3">
    <location>
        <begin position="296"/>
        <end position="321"/>
    </location>
</feature>
<dbReference type="OMA" id="TRFLAPM"/>
<dbReference type="EMBL" id="GG698912">
    <property type="protein sequence ID" value="EEU39054.1"/>
    <property type="molecule type" value="Genomic_DNA"/>
</dbReference>
<keyword evidence="2" id="KW-0456">Lyase</keyword>
<dbReference type="AlphaFoldDB" id="C7Z8Y4"/>
<accession>C7Z8Y4</accession>
<reference evidence="5 6" key="1">
    <citation type="journal article" date="2009" name="PLoS Genet.">
        <title>The genome of Nectria haematococca: contribution of supernumerary chromosomes to gene expansion.</title>
        <authorList>
            <person name="Coleman J.J."/>
            <person name="Rounsley S.D."/>
            <person name="Rodriguez-Carres M."/>
            <person name="Kuo A."/>
            <person name="Wasmann C.C."/>
            <person name="Grimwood J."/>
            <person name="Schmutz J."/>
            <person name="Taga M."/>
            <person name="White G.J."/>
            <person name="Zhou S."/>
            <person name="Schwartz D.C."/>
            <person name="Freitag M."/>
            <person name="Ma L.J."/>
            <person name="Danchin E.G."/>
            <person name="Henrissat B."/>
            <person name="Coutinho P.M."/>
            <person name="Nelson D.R."/>
            <person name="Straney D."/>
            <person name="Napoli C.A."/>
            <person name="Barker B.M."/>
            <person name="Gribskov M."/>
            <person name="Rep M."/>
            <person name="Kroken S."/>
            <person name="Molnar I."/>
            <person name="Rensing C."/>
            <person name="Kennell J.C."/>
            <person name="Zamora J."/>
            <person name="Farman M.L."/>
            <person name="Selker E.U."/>
            <person name="Salamov A."/>
            <person name="Shapiro H."/>
            <person name="Pangilinan J."/>
            <person name="Lindquist E."/>
            <person name="Lamers C."/>
            <person name="Grigoriev I.V."/>
            <person name="Geiser D.M."/>
            <person name="Covert S.F."/>
            <person name="Temporini E."/>
            <person name="Vanetten H.D."/>
        </authorList>
    </citation>
    <scope>NUCLEOTIDE SEQUENCE [LARGE SCALE GENOMIC DNA]</scope>
    <source>
        <strain evidence="6">ATCC MYA-4622 / CBS 123669 / FGSC 9596 / NRRL 45880 / 77-13-4</strain>
    </source>
</reference>
<dbReference type="HOGENOM" id="CLU_059964_2_0_1"/>
<evidence type="ECO:0000259" key="4">
    <source>
        <dbReference type="Pfam" id="PF03328"/>
    </source>
</evidence>
<dbReference type="InterPro" id="IPR040442">
    <property type="entry name" value="Pyrv_kinase-like_dom_sf"/>
</dbReference>
<dbReference type="PANTHER" id="PTHR30502">
    <property type="entry name" value="2-KETO-3-DEOXY-L-RHAMNONATE ALDOLASE"/>
    <property type="match status" value="1"/>
</dbReference>
<feature type="compositionally biased region" description="Basic and acidic residues" evidence="3">
    <location>
        <begin position="299"/>
        <end position="321"/>
    </location>
</feature>
<dbReference type="GO" id="GO:0016832">
    <property type="term" value="F:aldehyde-lyase activity"/>
    <property type="evidence" value="ECO:0007669"/>
    <property type="project" value="TreeGrafter"/>
</dbReference>
<gene>
    <name evidence="5" type="ORF">NECHADRAFT_81671</name>
</gene>
<dbReference type="VEuPathDB" id="FungiDB:NECHADRAFT_81671"/>
<dbReference type="PANTHER" id="PTHR30502:SF8">
    <property type="entry name" value="SYNTHASE, PUTATIVE-RELATED"/>
    <property type="match status" value="1"/>
</dbReference>
<dbReference type="RefSeq" id="XP_003044767.1">
    <property type="nucleotide sequence ID" value="XM_003044721.1"/>
</dbReference>
<dbReference type="Gene3D" id="3.20.20.60">
    <property type="entry name" value="Phosphoenolpyruvate-binding domains"/>
    <property type="match status" value="1"/>
</dbReference>
<dbReference type="GO" id="GO:0046872">
    <property type="term" value="F:metal ion binding"/>
    <property type="evidence" value="ECO:0007669"/>
    <property type="project" value="UniProtKB-KW"/>
</dbReference>
<dbReference type="Proteomes" id="UP000005206">
    <property type="component" value="Chromosome 6"/>
</dbReference>
<dbReference type="SUPFAM" id="SSF51621">
    <property type="entry name" value="Phosphoenolpyruvate/pyruvate domain"/>
    <property type="match status" value="1"/>
</dbReference>
<sequence>MASNAPQGMAAYAAPSLFQPHRARDAIRDAHKKKIPPLLGYYAGLSAVPLTRLLAPMNFDCVWIDWEHTSCNVETMTTMVHEAIFMSQGRTIPWVRVPGHDHAAIGYALDAGASIVIPQVETVEQAKHVVSSAKYGTKQNGTRSAPPFRLLPYITDTPYDATRDLHKCINDQAAIMIQIETLEGINNLDAILTEVPDIDLVWLGSLDCRLSMNLPGNMGMGGEEQEWLDARDKFFSVLDKHDKPYSGFAFGAPPFGSPEALKKAAERMSMIIMTADVMHLMAMGQDLAQAREIVAAPETKGETNGETNGEKKENGVRVEKN</sequence>
<evidence type="ECO:0000313" key="5">
    <source>
        <dbReference type="EMBL" id="EEU39054.1"/>
    </source>
</evidence>
<dbReference type="InterPro" id="IPR015813">
    <property type="entry name" value="Pyrv/PenolPyrv_kinase-like_dom"/>
</dbReference>
<dbReference type="InParanoid" id="C7Z8Y4"/>
<protein>
    <recommendedName>
        <fullName evidence="4">HpcH/HpaI aldolase/citrate lyase domain-containing protein</fullName>
    </recommendedName>
</protein>
<dbReference type="InterPro" id="IPR050251">
    <property type="entry name" value="HpcH-HpaI_aldolase"/>
</dbReference>